<dbReference type="RefSeq" id="WP_166466884.1">
    <property type="nucleotide sequence ID" value="NZ_CP050066.2"/>
</dbReference>
<proteinExistence type="predicted"/>
<accession>A0A6G8ZZR7</accession>
<evidence type="ECO:0000313" key="3">
    <source>
        <dbReference type="Proteomes" id="UP000500895"/>
    </source>
</evidence>
<feature type="transmembrane region" description="Helical" evidence="1">
    <location>
        <begin position="12"/>
        <end position="29"/>
    </location>
</feature>
<gene>
    <name evidence="2" type="ORF">HAV00_04425</name>
</gene>
<dbReference type="EMBL" id="CP050066">
    <property type="protein sequence ID" value="QIP05544.1"/>
    <property type="molecule type" value="Genomic_DNA"/>
</dbReference>
<dbReference type="AlphaFoldDB" id="A0A6G8ZZR7"/>
<organism evidence="2 3">
    <name type="scientific">Bradyrhizobium symbiodeficiens</name>
    <dbReference type="NCBI Taxonomy" id="1404367"/>
    <lineage>
        <taxon>Bacteria</taxon>
        <taxon>Pseudomonadati</taxon>
        <taxon>Pseudomonadota</taxon>
        <taxon>Alphaproteobacteria</taxon>
        <taxon>Hyphomicrobiales</taxon>
        <taxon>Nitrobacteraceae</taxon>
        <taxon>Bradyrhizobium</taxon>
    </lineage>
</organism>
<evidence type="ECO:0000313" key="2">
    <source>
        <dbReference type="EMBL" id="QIP05544.1"/>
    </source>
</evidence>
<protein>
    <submittedName>
        <fullName evidence="2">Uncharacterized protein</fullName>
    </submittedName>
</protein>
<evidence type="ECO:0000256" key="1">
    <source>
        <dbReference type="SAM" id="Phobius"/>
    </source>
</evidence>
<keyword evidence="1" id="KW-1133">Transmembrane helix</keyword>
<dbReference type="Proteomes" id="UP000500895">
    <property type="component" value="Chromosome"/>
</dbReference>
<reference evidence="2 3" key="1">
    <citation type="journal article" date="2020" name="Int. J. Syst. Evol. Microbiol.">
        <title>Description and complete genome sequences of Bradyrhizobium symbiodeficiens sp. nov., a non-symbiotic bacterium associated with legumes native to Canada.</title>
        <authorList>
            <person name="Bromfield E.S.P."/>
            <person name="Cloutier S."/>
            <person name="Nguyen H.D.T."/>
        </authorList>
    </citation>
    <scope>NUCLEOTIDE SEQUENCE [LARGE SCALE GENOMIC DNA]</scope>
    <source>
        <strain evidence="2 3">101S1MB</strain>
    </source>
</reference>
<sequence length="253" mass="27817">MNSVGRRTSGLVRASLMLCGAGAVAWSIFTFPTFSRERALDVNVQRVLTGERYSPAQLSALRDELSESQEWSLRPSVRSKLAIIRLRLVEEDMATGRYKSDAVGSGGFASSIDATLSDSPTSAFLWLTKFWLAFQQSGNVAPNFDLLRMSYFMGPNEVWIALRRNPLALSLFARMPDDLADRSIVEFAGLVRSGLYSDAASILTGPGLPIGQRLLDGLAKVDEVDRYRFAKLLEAKDVQGFTIPGIKETGVKE</sequence>
<keyword evidence="1" id="KW-0812">Transmembrane</keyword>
<keyword evidence="1" id="KW-0472">Membrane</keyword>
<name>A0A6G8ZZR7_9BRAD</name>